<feature type="transmembrane region" description="Helical" evidence="1">
    <location>
        <begin position="26"/>
        <end position="46"/>
    </location>
</feature>
<proteinExistence type="predicted"/>
<accession>A0A1I7X6S5</accession>
<evidence type="ECO:0000313" key="3">
    <source>
        <dbReference type="WBParaSite" id="Hba_13318"/>
    </source>
</evidence>
<reference evidence="3" key="1">
    <citation type="submission" date="2016-11" db="UniProtKB">
        <authorList>
            <consortium name="WormBaseParasite"/>
        </authorList>
    </citation>
    <scope>IDENTIFICATION</scope>
</reference>
<protein>
    <submittedName>
        <fullName evidence="3">Uncharacterized protein</fullName>
    </submittedName>
</protein>
<keyword evidence="1" id="KW-1133">Transmembrane helix</keyword>
<organism evidence="2 3">
    <name type="scientific">Heterorhabditis bacteriophora</name>
    <name type="common">Entomopathogenic nematode worm</name>
    <dbReference type="NCBI Taxonomy" id="37862"/>
    <lineage>
        <taxon>Eukaryota</taxon>
        <taxon>Metazoa</taxon>
        <taxon>Ecdysozoa</taxon>
        <taxon>Nematoda</taxon>
        <taxon>Chromadorea</taxon>
        <taxon>Rhabditida</taxon>
        <taxon>Rhabditina</taxon>
        <taxon>Rhabditomorpha</taxon>
        <taxon>Strongyloidea</taxon>
        <taxon>Heterorhabditidae</taxon>
        <taxon>Heterorhabditis</taxon>
    </lineage>
</organism>
<name>A0A1I7X6S5_HETBA</name>
<dbReference type="WBParaSite" id="Hba_13318">
    <property type="protein sequence ID" value="Hba_13318"/>
    <property type="gene ID" value="Hba_13318"/>
</dbReference>
<sequence length="60" mass="7087">MQQQRPGGPIGRYAPQVVFEYYCSNLIWIFFRSMLLLIGLITAVYLKIPMVEFSCYFLLF</sequence>
<keyword evidence="2" id="KW-1185">Reference proteome</keyword>
<keyword evidence="1" id="KW-0472">Membrane</keyword>
<dbReference type="Proteomes" id="UP000095283">
    <property type="component" value="Unplaced"/>
</dbReference>
<evidence type="ECO:0000256" key="1">
    <source>
        <dbReference type="SAM" id="Phobius"/>
    </source>
</evidence>
<dbReference type="AlphaFoldDB" id="A0A1I7X6S5"/>
<keyword evidence="1" id="KW-0812">Transmembrane</keyword>
<evidence type="ECO:0000313" key="2">
    <source>
        <dbReference type="Proteomes" id="UP000095283"/>
    </source>
</evidence>